<dbReference type="Gene3D" id="3.40.190.100">
    <property type="entry name" value="Glycine betaine-binding periplasmic protein, domain 2"/>
    <property type="match status" value="1"/>
</dbReference>
<feature type="signal peptide" evidence="1">
    <location>
        <begin position="1"/>
        <end position="18"/>
    </location>
</feature>
<feature type="domain" description="ABC-type glycine betaine transport system substrate-binding" evidence="2">
    <location>
        <begin position="32"/>
        <end position="310"/>
    </location>
</feature>
<dbReference type="RefSeq" id="WP_036172662.1">
    <property type="nucleotide sequence ID" value="NZ_AVCZ01000004.1"/>
</dbReference>
<proteinExistence type="predicted"/>
<dbReference type="EMBL" id="JPVQ01000004">
    <property type="protein sequence ID" value="KGR91739.1"/>
    <property type="molecule type" value="Genomic_DNA"/>
</dbReference>
<dbReference type="InterPro" id="IPR007210">
    <property type="entry name" value="ABC_Gly_betaine_transp_sub-bd"/>
</dbReference>
<organism evidence="3 4">
    <name type="scientific">Ureibacillus massiliensis 4400831 = CIP 108448 = CCUG 49529</name>
    <dbReference type="NCBI Taxonomy" id="1211035"/>
    <lineage>
        <taxon>Bacteria</taxon>
        <taxon>Bacillati</taxon>
        <taxon>Bacillota</taxon>
        <taxon>Bacilli</taxon>
        <taxon>Bacillales</taxon>
        <taxon>Caryophanaceae</taxon>
        <taxon>Ureibacillus</taxon>
    </lineage>
</organism>
<evidence type="ECO:0000259" key="2">
    <source>
        <dbReference type="Pfam" id="PF04069"/>
    </source>
</evidence>
<reference evidence="3 4" key="1">
    <citation type="submission" date="2014-02" db="EMBL/GenBank/DDBJ databases">
        <title>Draft genome sequence of Lysinibacillus massiliensis CCUG 49529.</title>
        <authorList>
            <person name="Zhang F."/>
            <person name="Wang G."/>
            <person name="Zhang L."/>
        </authorList>
    </citation>
    <scope>NUCLEOTIDE SEQUENCE [LARGE SCALE GENOMIC DNA]</scope>
    <source>
        <strain evidence="3 4">CCUG 49529</strain>
    </source>
</reference>
<dbReference type="Pfam" id="PF04069">
    <property type="entry name" value="OpuAC"/>
    <property type="match status" value="1"/>
</dbReference>
<evidence type="ECO:0000313" key="4">
    <source>
        <dbReference type="Proteomes" id="UP000030595"/>
    </source>
</evidence>
<dbReference type="GO" id="GO:0022857">
    <property type="term" value="F:transmembrane transporter activity"/>
    <property type="evidence" value="ECO:0007669"/>
    <property type="project" value="InterPro"/>
</dbReference>
<gene>
    <name evidence="3" type="ORF">CD30_03950</name>
</gene>
<dbReference type="OrthoDB" id="9801163at2"/>
<dbReference type="CDD" id="cd13641">
    <property type="entry name" value="PBP2_HisX_like"/>
    <property type="match status" value="1"/>
</dbReference>
<keyword evidence="4" id="KW-1185">Reference proteome</keyword>
<dbReference type="SUPFAM" id="SSF53850">
    <property type="entry name" value="Periplasmic binding protein-like II"/>
    <property type="match status" value="1"/>
</dbReference>
<feature type="chain" id="PRO_5038531653" evidence="1">
    <location>
        <begin position="19"/>
        <end position="332"/>
    </location>
</feature>
<dbReference type="Gene3D" id="3.40.190.10">
    <property type="entry name" value="Periplasmic binding protein-like II"/>
    <property type="match status" value="1"/>
</dbReference>
<dbReference type="PROSITE" id="PS51257">
    <property type="entry name" value="PROKAR_LIPOPROTEIN"/>
    <property type="match status" value="1"/>
</dbReference>
<accession>A0A0A3J3Y8</accession>
<dbReference type="GO" id="GO:0043190">
    <property type="term" value="C:ATP-binding cassette (ABC) transporter complex"/>
    <property type="evidence" value="ECO:0007669"/>
    <property type="project" value="InterPro"/>
</dbReference>
<evidence type="ECO:0000313" key="3">
    <source>
        <dbReference type="EMBL" id="KGR91739.1"/>
    </source>
</evidence>
<comment type="caution">
    <text evidence="3">The sequence shown here is derived from an EMBL/GenBank/DDBJ whole genome shotgun (WGS) entry which is preliminary data.</text>
</comment>
<evidence type="ECO:0000256" key="1">
    <source>
        <dbReference type="SAM" id="SignalP"/>
    </source>
</evidence>
<dbReference type="Proteomes" id="UP000030595">
    <property type="component" value="Unassembled WGS sequence"/>
</dbReference>
<dbReference type="eggNOG" id="COG2113">
    <property type="taxonomic scope" value="Bacteria"/>
</dbReference>
<name>A0A0A3J3Y8_9BACL</name>
<sequence>MKKIIFTCLLFAVFLITACGNSEENANSIDVIKFADAGWDSIRVHNSIAQTIIEEGYGYETEVTNGTTAATMQALQQGDINVYMEVWTDNVKDIYEEMLEKGDIVTLATNFADNTQGLYVPTYVIEGDAERGIEPVAPDLKTVQDLEKYPQIFQDPEDSSKGRVIGAPSSWAVSEHLETKLETYGLDEYYNYLAPGSDAAIVAELAGAYQKGEPWVGYYWSPTWVTASYDLTLLEDNPYEAETWESTKGTEFPPNDVVISVHKDFPNQASEVAEFLSNYKSSNAATEEMLKYMGENELDPDETAEWWLKENEAIWTEWVPEEVAEKVKASLQ</sequence>
<keyword evidence="1" id="KW-0732">Signal</keyword>
<dbReference type="AlphaFoldDB" id="A0A0A3J3Y8"/>
<protein>
    <submittedName>
        <fullName evidence="3">ABC transporter substrate-binding protein</fullName>
    </submittedName>
</protein>